<evidence type="ECO:0000313" key="5">
    <source>
        <dbReference type="Proteomes" id="UP000663836"/>
    </source>
</evidence>
<organism evidence="4 5">
    <name type="scientific">Rotaria sordida</name>
    <dbReference type="NCBI Taxonomy" id="392033"/>
    <lineage>
        <taxon>Eukaryota</taxon>
        <taxon>Metazoa</taxon>
        <taxon>Spiralia</taxon>
        <taxon>Gnathifera</taxon>
        <taxon>Rotifera</taxon>
        <taxon>Eurotatoria</taxon>
        <taxon>Bdelloidea</taxon>
        <taxon>Philodinida</taxon>
        <taxon>Philodinidae</taxon>
        <taxon>Rotaria</taxon>
    </lineage>
</organism>
<evidence type="ECO:0000313" key="2">
    <source>
        <dbReference type="EMBL" id="CAF1262242.1"/>
    </source>
</evidence>
<dbReference type="EMBL" id="CAJNOT010001906">
    <property type="protein sequence ID" value="CAF1262242.1"/>
    <property type="molecule type" value="Genomic_DNA"/>
</dbReference>
<dbReference type="AlphaFoldDB" id="A0A818ZDV8"/>
<evidence type="ECO:0000256" key="1">
    <source>
        <dbReference type="SAM" id="Phobius"/>
    </source>
</evidence>
<dbReference type="Proteomes" id="UP000663836">
    <property type="component" value="Unassembled WGS sequence"/>
</dbReference>
<reference evidence="4" key="1">
    <citation type="submission" date="2021-02" db="EMBL/GenBank/DDBJ databases">
        <authorList>
            <person name="Nowell W R."/>
        </authorList>
    </citation>
    <scope>NUCLEOTIDE SEQUENCE</scope>
</reference>
<comment type="caution">
    <text evidence="4">The sequence shown here is derived from an EMBL/GenBank/DDBJ whole genome shotgun (WGS) entry which is preliminary data.</text>
</comment>
<protein>
    <submittedName>
        <fullName evidence="4">Uncharacterized protein</fullName>
    </submittedName>
</protein>
<sequence length="109" mass="12924">MSTFFIFSFSFLIASILFISCSPIYRPLYISSYEENDKPYYGQLISDENDYIPLMIYPKHASIHHFQRSLSNYPRTSRNSWFRVSTYQHMKPTVESEEKSAGDNLMRWG</sequence>
<dbReference type="Proteomes" id="UP000663864">
    <property type="component" value="Unassembled WGS sequence"/>
</dbReference>
<name>A0A818ZDV8_9BILA</name>
<feature type="transmembrane region" description="Helical" evidence="1">
    <location>
        <begin position="6"/>
        <end position="25"/>
    </location>
</feature>
<evidence type="ECO:0000313" key="3">
    <source>
        <dbReference type="EMBL" id="CAF3527499.1"/>
    </source>
</evidence>
<accession>A0A818ZDV8</accession>
<evidence type="ECO:0000313" key="4">
    <source>
        <dbReference type="EMBL" id="CAF3762790.1"/>
    </source>
</evidence>
<gene>
    <name evidence="4" type="ORF">JBS370_LOCUS13226</name>
    <name evidence="3" type="ORF">OTI717_LOCUS3139</name>
    <name evidence="2" type="ORF">ZHD862_LOCUS25967</name>
</gene>
<dbReference type="EMBL" id="CAJOBD010001120">
    <property type="protein sequence ID" value="CAF3762790.1"/>
    <property type="molecule type" value="Genomic_DNA"/>
</dbReference>
<keyword evidence="1" id="KW-0812">Transmembrane</keyword>
<keyword evidence="1" id="KW-1133">Transmembrane helix</keyword>
<dbReference type="Proteomes" id="UP000663823">
    <property type="component" value="Unassembled WGS sequence"/>
</dbReference>
<keyword evidence="1" id="KW-0472">Membrane</keyword>
<proteinExistence type="predicted"/>
<dbReference type="EMBL" id="CAJOAX010000166">
    <property type="protein sequence ID" value="CAF3527499.1"/>
    <property type="molecule type" value="Genomic_DNA"/>
</dbReference>